<dbReference type="EMBL" id="HACG01043044">
    <property type="protein sequence ID" value="CEK89909.1"/>
    <property type="molecule type" value="Transcribed_RNA"/>
</dbReference>
<proteinExistence type="predicted"/>
<feature type="region of interest" description="Disordered" evidence="1">
    <location>
        <begin position="30"/>
        <end position="52"/>
    </location>
</feature>
<feature type="non-terminal residue" evidence="2">
    <location>
        <position position="52"/>
    </location>
</feature>
<name>A0A0B7B9B3_9EUPU</name>
<organism evidence="2">
    <name type="scientific">Arion vulgaris</name>
    <dbReference type="NCBI Taxonomy" id="1028688"/>
    <lineage>
        <taxon>Eukaryota</taxon>
        <taxon>Metazoa</taxon>
        <taxon>Spiralia</taxon>
        <taxon>Lophotrochozoa</taxon>
        <taxon>Mollusca</taxon>
        <taxon>Gastropoda</taxon>
        <taxon>Heterobranchia</taxon>
        <taxon>Euthyneura</taxon>
        <taxon>Panpulmonata</taxon>
        <taxon>Eupulmonata</taxon>
        <taxon>Stylommatophora</taxon>
        <taxon>Helicina</taxon>
        <taxon>Arionoidea</taxon>
        <taxon>Arionidae</taxon>
        <taxon>Arion</taxon>
    </lineage>
</organism>
<accession>A0A0B7B9B3</accession>
<evidence type="ECO:0000256" key="1">
    <source>
        <dbReference type="SAM" id="MobiDB-lite"/>
    </source>
</evidence>
<evidence type="ECO:0000313" key="2">
    <source>
        <dbReference type="EMBL" id="CEK89909.1"/>
    </source>
</evidence>
<dbReference type="AlphaFoldDB" id="A0A0B7B9B3"/>
<sequence length="52" mass="5839">MHRCFLKMNTFSSKICFSLEYLNGTPDISKGTQSPSQYLQQPATTDCTSSML</sequence>
<reference evidence="2" key="1">
    <citation type="submission" date="2014-12" db="EMBL/GenBank/DDBJ databases">
        <title>Insight into the proteome of Arion vulgaris.</title>
        <authorList>
            <person name="Aradska J."/>
            <person name="Bulat T."/>
            <person name="Smidak R."/>
            <person name="Sarate P."/>
            <person name="Gangsoo J."/>
            <person name="Sialana F."/>
            <person name="Bilban M."/>
            <person name="Lubec G."/>
        </authorList>
    </citation>
    <scope>NUCLEOTIDE SEQUENCE</scope>
    <source>
        <tissue evidence="2">Skin</tissue>
    </source>
</reference>
<protein>
    <submittedName>
        <fullName evidence="2">Uncharacterized protein</fullName>
    </submittedName>
</protein>
<gene>
    <name evidence="2" type="primary">ORF173601</name>
</gene>